<dbReference type="PANTHER" id="PTHR31005">
    <property type="entry name" value="DUF4139 DOMAIN-CONTAINING PROTEIN"/>
    <property type="match status" value="1"/>
</dbReference>
<sequence>MDTIHKQEFRVRDLPTRTVTLFPSRAQVVRDIKDVSLKPGANQITVVGLSPTVDENSIKVEGTGSAIISDIAIELLPNREIFQDIYPESDDDDKSDTEEEEDSSDEEEAAELKEVRKKLQALRDEVKRANEEVASAESRLKILDAYGKMLDRKRNVEIDAGVETYRAERAKVFDDHMAGTIRVRELNEQIWELGKDEGKLLRIQAKAVNKARRAREKAKAAKRKEKLKVQRRKAEAHREKLRVQREREKYWPRKCYTVRITLDAPSYTPSSSRRTSIASVTELAAAPKDKDLGAGVAVEEGADKGADSGGAVTTSGPTCDLSISYVTSSAFWSPTYDLQLSTTNNTATLCFDAQLTNTTAEAWTGCKVILSTSQTTFSGLNDTIPTLLPWRVKLRRGYGYDAVLHSREEVSHKRDWKEQQNALVTKQKPRGELFGVSSSAGTTHYDAGGDRAGWTGSHPFSMPQQQMMQQQAPVAKAAGGALFGRAAPVVSSFGATTSNAAAVFGAAPPAALPPPAPTARLSASRAGGGGSARMKKPTVGFGSSNDARRYDDLEDELQEEEDGGSSDGAGEGAAAYMEEMTLGGELQPELEFQESSFEETGMTTTYDLPGLKTLAPGSTASKQRVARIAFREVVFSHTIVAKYKPVAYLKAKLKNGSKLTLLKGTAGLTLDGSFLGRTTLPRCSAGDTFPLSLGVDPAIRVAYPKPDVKRATTGIFSKEDSSVYRRSVTISNTRASAGKPVTLLVLDQVPVSEDEKLRVELQQPRGVSVGGGPVPAGVGMVTATGTGTETAAGTAAKDWGTASATLKKAGEIVWDVKLNAGRSVKLDLAYDVSAPTGEGGGDVTDGENNDNDDLEEETQANRGGHGTLSTNTTNKTNTSSFSNTNEGTDRESTNANSNRGSLRGLASLFMGIGSKK</sequence>
<evidence type="ECO:0000313" key="4">
    <source>
        <dbReference type="EMBL" id="KIH92614.1"/>
    </source>
</evidence>
<accession>A0A0C2F165</accession>
<evidence type="ECO:0000259" key="3">
    <source>
        <dbReference type="Pfam" id="PF13600"/>
    </source>
</evidence>
<feature type="region of interest" description="Disordered" evidence="1">
    <location>
        <begin position="85"/>
        <end position="110"/>
    </location>
</feature>
<dbReference type="InterPro" id="IPR025554">
    <property type="entry name" value="DUF4140"/>
</dbReference>
<feature type="region of interest" description="Disordered" evidence="1">
    <location>
        <begin position="218"/>
        <end position="241"/>
    </location>
</feature>
<feature type="compositionally biased region" description="Low complexity" evidence="1">
    <location>
        <begin position="867"/>
        <end position="885"/>
    </location>
</feature>
<dbReference type="Pfam" id="PF13598">
    <property type="entry name" value="DUF4139"/>
    <property type="match status" value="1"/>
</dbReference>
<feature type="region of interest" description="Disordered" evidence="1">
    <location>
        <begin position="832"/>
        <end position="902"/>
    </location>
</feature>
<feature type="domain" description="DUF4139" evidence="2">
    <location>
        <begin position="321"/>
        <end position="835"/>
    </location>
</feature>
<evidence type="ECO:0000256" key="1">
    <source>
        <dbReference type="SAM" id="MobiDB-lite"/>
    </source>
</evidence>
<feature type="compositionally biased region" description="Basic and acidic residues" evidence="1">
    <location>
        <begin position="232"/>
        <end position="241"/>
    </location>
</feature>
<dbReference type="Proteomes" id="UP000031575">
    <property type="component" value="Unassembled WGS sequence"/>
</dbReference>
<dbReference type="InterPro" id="IPR011935">
    <property type="entry name" value="CHP02231"/>
</dbReference>
<dbReference type="VEuPathDB" id="FungiDB:SPBR_09110"/>
<evidence type="ECO:0000259" key="2">
    <source>
        <dbReference type="Pfam" id="PF13598"/>
    </source>
</evidence>
<proteinExistence type="predicted"/>
<feature type="domain" description="DUF4140" evidence="3">
    <location>
        <begin position="19"/>
        <end position="143"/>
    </location>
</feature>
<dbReference type="GeneID" id="63682157"/>
<name>A0A0C2F165_9PEZI</name>
<reference evidence="4 5" key="1">
    <citation type="journal article" date="2014" name="BMC Genomics">
        <title>Comparative genomics of the major fungal agents of human and animal Sporotrichosis: Sporothrix schenckii and Sporothrix brasiliensis.</title>
        <authorList>
            <person name="Teixeira M.M."/>
            <person name="de Almeida L.G."/>
            <person name="Kubitschek-Barreira P."/>
            <person name="Alves F.L."/>
            <person name="Kioshima E.S."/>
            <person name="Abadio A.K."/>
            <person name="Fernandes L."/>
            <person name="Derengowski L.S."/>
            <person name="Ferreira K.S."/>
            <person name="Souza R.C."/>
            <person name="Ruiz J.C."/>
            <person name="de Andrade N.C."/>
            <person name="Paes H.C."/>
            <person name="Nicola A.M."/>
            <person name="Albuquerque P."/>
            <person name="Gerber A.L."/>
            <person name="Martins V.P."/>
            <person name="Peconick L.D."/>
            <person name="Neto A.V."/>
            <person name="Chaucanez C.B."/>
            <person name="Silva P.A."/>
            <person name="Cunha O.L."/>
            <person name="de Oliveira F.F."/>
            <person name="dos Santos T.C."/>
            <person name="Barros A.L."/>
            <person name="Soares M.A."/>
            <person name="de Oliveira L.M."/>
            <person name="Marini M.M."/>
            <person name="Villalobos-Duno H."/>
            <person name="Cunha M.M."/>
            <person name="de Hoog S."/>
            <person name="da Silveira J.F."/>
            <person name="Henrissat B."/>
            <person name="Nino-Vega G.A."/>
            <person name="Cisalpino P.S."/>
            <person name="Mora-Montes H.M."/>
            <person name="Almeida S.R."/>
            <person name="Stajich J.E."/>
            <person name="Lopes-Bezerra L.M."/>
            <person name="Vasconcelos A.T."/>
            <person name="Felipe M.S."/>
        </authorList>
    </citation>
    <scope>NUCLEOTIDE SEQUENCE [LARGE SCALE GENOMIC DNA]</scope>
    <source>
        <strain evidence="4 5">5110</strain>
    </source>
</reference>
<organism evidence="4 5">
    <name type="scientific">Sporothrix brasiliensis 5110</name>
    <dbReference type="NCBI Taxonomy" id="1398154"/>
    <lineage>
        <taxon>Eukaryota</taxon>
        <taxon>Fungi</taxon>
        <taxon>Dikarya</taxon>
        <taxon>Ascomycota</taxon>
        <taxon>Pezizomycotina</taxon>
        <taxon>Sordariomycetes</taxon>
        <taxon>Sordariomycetidae</taxon>
        <taxon>Ophiostomatales</taxon>
        <taxon>Ophiostomataceae</taxon>
        <taxon>Sporothrix</taxon>
    </lineage>
</organism>
<comment type="caution">
    <text evidence="4">The sequence shown here is derived from an EMBL/GenBank/DDBJ whole genome shotgun (WGS) entry which is preliminary data.</text>
</comment>
<dbReference type="OrthoDB" id="10068793at2759"/>
<dbReference type="EMBL" id="AWTV01000006">
    <property type="protein sequence ID" value="KIH92614.1"/>
    <property type="molecule type" value="Genomic_DNA"/>
</dbReference>
<dbReference type="HOGENOM" id="CLU_010457_1_0_1"/>
<evidence type="ECO:0000313" key="5">
    <source>
        <dbReference type="Proteomes" id="UP000031575"/>
    </source>
</evidence>
<dbReference type="NCBIfam" id="TIGR02231">
    <property type="entry name" value="mucoidy inhibitor MuiA family protein"/>
    <property type="match status" value="1"/>
</dbReference>
<feature type="region of interest" description="Disordered" evidence="1">
    <location>
        <begin position="514"/>
        <end position="548"/>
    </location>
</feature>
<feature type="compositionally biased region" description="Acidic residues" evidence="1">
    <location>
        <begin position="87"/>
        <end position="109"/>
    </location>
</feature>
<evidence type="ECO:0008006" key="6">
    <source>
        <dbReference type="Google" id="ProtNLM"/>
    </source>
</evidence>
<dbReference type="RefSeq" id="XP_040620624.1">
    <property type="nucleotide sequence ID" value="XM_040767236.1"/>
</dbReference>
<gene>
    <name evidence="4" type="ORF">SPBR_09110</name>
</gene>
<feature type="compositionally biased region" description="Acidic residues" evidence="1">
    <location>
        <begin position="844"/>
        <end position="858"/>
    </location>
</feature>
<protein>
    <recommendedName>
        <fullName evidence="6">Mucoidy inhibitor-like protein</fullName>
    </recommendedName>
</protein>
<dbReference type="InterPro" id="IPR037291">
    <property type="entry name" value="DUF4139"/>
</dbReference>
<keyword evidence="5" id="KW-1185">Reference proteome</keyword>
<feature type="compositionally biased region" description="Basic residues" evidence="1">
    <location>
        <begin position="218"/>
        <end position="231"/>
    </location>
</feature>
<dbReference type="PANTHER" id="PTHR31005:SF8">
    <property type="entry name" value="DUF4139 DOMAIN-CONTAINING PROTEIN"/>
    <property type="match status" value="1"/>
</dbReference>
<dbReference type="Pfam" id="PF13600">
    <property type="entry name" value="DUF4140"/>
    <property type="match status" value="1"/>
</dbReference>
<dbReference type="AlphaFoldDB" id="A0A0C2F165"/>